<dbReference type="EMBL" id="MU150245">
    <property type="protein sequence ID" value="KAF9465672.1"/>
    <property type="molecule type" value="Genomic_DNA"/>
</dbReference>
<reference evidence="2" key="1">
    <citation type="submission" date="2020-11" db="EMBL/GenBank/DDBJ databases">
        <authorList>
            <consortium name="DOE Joint Genome Institute"/>
            <person name="Ahrendt S."/>
            <person name="Riley R."/>
            <person name="Andreopoulos W."/>
            <person name="Labutti K."/>
            <person name="Pangilinan J."/>
            <person name="Ruiz-Duenas F.J."/>
            <person name="Barrasa J.M."/>
            <person name="Sanchez-Garcia M."/>
            <person name="Camarero S."/>
            <person name="Miyauchi S."/>
            <person name="Serrano A."/>
            <person name="Linde D."/>
            <person name="Babiker R."/>
            <person name="Drula E."/>
            <person name="Ayuso-Fernandez I."/>
            <person name="Pacheco R."/>
            <person name="Padilla G."/>
            <person name="Ferreira P."/>
            <person name="Barriuso J."/>
            <person name="Kellner H."/>
            <person name="Castanera R."/>
            <person name="Alfaro M."/>
            <person name="Ramirez L."/>
            <person name="Pisabarro A.G."/>
            <person name="Kuo A."/>
            <person name="Tritt A."/>
            <person name="Lipzen A."/>
            <person name="He G."/>
            <person name="Yan M."/>
            <person name="Ng V."/>
            <person name="Cullen D."/>
            <person name="Martin F."/>
            <person name="Rosso M.-N."/>
            <person name="Henrissat B."/>
            <person name="Hibbett D."/>
            <person name="Martinez A.T."/>
            <person name="Grigoriev I.V."/>
        </authorList>
    </citation>
    <scope>NUCLEOTIDE SEQUENCE</scope>
    <source>
        <strain evidence="2">CBS 247.69</strain>
    </source>
</reference>
<accession>A0A9P5YBH1</accession>
<sequence length="169" mass="18732">MASNATVITTALPPIPPNITQIAAPVLVEILVSWAFWGMLFVQVYAYSTLFRDKILIQCFVYSVFIIDTLQTIMTAVDAYYWFASGFGDLTHLGTDIPLLPDLCAEPEQAGAGFIACGKYIVGTVFVKRSLHELPFKDLSYIYDWSVSIEAAQATIDTRALFVSHPKIQ</sequence>
<dbReference type="AlphaFoldDB" id="A0A9P5YBH1"/>
<name>A0A9P5YBH1_9AGAR</name>
<comment type="caution">
    <text evidence="2">The sequence shown here is derived from an EMBL/GenBank/DDBJ whole genome shotgun (WGS) entry which is preliminary data.</text>
</comment>
<keyword evidence="1" id="KW-0812">Transmembrane</keyword>
<dbReference type="PANTHER" id="PTHR40465">
    <property type="entry name" value="CHROMOSOME 1, WHOLE GENOME SHOTGUN SEQUENCE"/>
    <property type="match status" value="1"/>
</dbReference>
<evidence type="ECO:0000313" key="2">
    <source>
        <dbReference type="EMBL" id="KAF9465672.1"/>
    </source>
</evidence>
<keyword evidence="1" id="KW-0472">Membrane</keyword>
<dbReference type="PANTHER" id="PTHR40465:SF1">
    <property type="entry name" value="DUF6534 DOMAIN-CONTAINING PROTEIN"/>
    <property type="match status" value="1"/>
</dbReference>
<dbReference type="OrthoDB" id="3053835at2759"/>
<feature type="transmembrane region" description="Helical" evidence="1">
    <location>
        <begin position="59"/>
        <end position="83"/>
    </location>
</feature>
<protein>
    <submittedName>
        <fullName evidence="2">Uncharacterized protein</fullName>
    </submittedName>
</protein>
<dbReference type="Proteomes" id="UP000807353">
    <property type="component" value="Unassembled WGS sequence"/>
</dbReference>
<keyword evidence="1" id="KW-1133">Transmembrane helix</keyword>
<evidence type="ECO:0000256" key="1">
    <source>
        <dbReference type="SAM" id="Phobius"/>
    </source>
</evidence>
<keyword evidence="3" id="KW-1185">Reference proteome</keyword>
<gene>
    <name evidence="2" type="ORF">BDZ94DRAFT_296095</name>
</gene>
<proteinExistence type="predicted"/>
<feature type="transmembrane region" description="Helical" evidence="1">
    <location>
        <begin position="22"/>
        <end position="47"/>
    </location>
</feature>
<evidence type="ECO:0000313" key="3">
    <source>
        <dbReference type="Proteomes" id="UP000807353"/>
    </source>
</evidence>
<organism evidence="2 3">
    <name type="scientific">Collybia nuda</name>
    <dbReference type="NCBI Taxonomy" id="64659"/>
    <lineage>
        <taxon>Eukaryota</taxon>
        <taxon>Fungi</taxon>
        <taxon>Dikarya</taxon>
        <taxon>Basidiomycota</taxon>
        <taxon>Agaricomycotina</taxon>
        <taxon>Agaricomycetes</taxon>
        <taxon>Agaricomycetidae</taxon>
        <taxon>Agaricales</taxon>
        <taxon>Tricholomatineae</taxon>
        <taxon>Clitocybaceae</taxon>
        <taxon>Collybia</taxon>
    </lineage>
</organism>